<feature type="repeat" description="WD" evidence="3">
    <location>
        <begin position="818"/>
        <end position="859"/>
    </location>
</feature>
<accession>A0A0C2XME1</accession>
<feature type="repeat" description="WD" evidence="3">
    <location>
        <begin position="560"/>
        <end position="601"/>
    </location>
</feature>
<dbReference type="InterPro" id="IPR020472">
    <property type="entry name" value="WD40_PAC1"/>
</dbReference>
<dbReference type="PROSITE" id="PS50082">
    <property type="entry name" value="WD_REPEATS_2"/>
    <property type="match status" value="14"/>
</dbReference>
<keyword evidence="1 3" id="KW-0853">WD repeat</keyword>
<feature type="repeat" description="WD" evidence="3">
    <location>
        <begin position="990"/>
        <end position="1031"/>
    </location>
</feature>
<feature type="repeat" description="WD" evidence="3">
    <location>
        <begin position="689"/>
        <end position="730"/>
    </location>
</feature>
<proteinExistence type="predicted"/>
<dbReference type="InterPro" id="IPR011047">
    <property type="entry name" value="Quinoprotein_ADH-like_sf"/>
</dbReference>
<feature type="domain" description="Nephrocystin 3-like N-terminal" evidence="4">
    <location>
        <begin position="5"/>
        <end position="177"/>
    </location>
</feature>
<reference evidence="6" key="2">
    <citation type="submission" date="2015-01" db="EMBL/GenBank/DDBJ databases">
        <title>Evolutionary Origins and Diversification of the Mycorrhizal Mutualists.</title>
        <authorList>
            <consortium name="DOE Joint Genome Institute"/>
            <consortium name="Mycorrhizal Genomics Consortium"/>
            <person name="Kohler A."/>
            <person name="Kuo A."/>
            <person name="Nagy L.G."/>
            <person name="Floudas D."/>
            <person name="Copeland A."/>
            <person name="Barry K.W."/>
            <person name="Cichocki N."/>
            <person name="Veneault-Fourrey C."/>
            <person name="LaButti K."/>
            <person name="Lindquist E.A."/>
            <person name="Lipzen A."/>
            <person name="Lundell T."/>
            <person name="Morin E."/>
            <person name="Murat C."/>
            <person name="Riley R."/>
            <person name="Ohm R."/>
            <person name="Sun H."/>
            <person name="Tunlid A."/>
            <person name="Henrissat B."/>
            <person name="Grigoriev I.V."/>
            <person name="Hibbett D.S."/>
            <person name="Martin F."/>
        </authorList>
    </citation>
    <scope>NUCLEOTIDE SEQUENCE [LARGE SCALE GENOMIC DNA]</scope>
    <source>
        <strain evidence="6">MAFF 305830</strain>
    </source>
</reference>
<dbReference type="Pfam" id="PF24883">
    <property type="entry name" value="NPHP3_N"/>
    <property type="match status" value="1"/>
</dbReference>
<evidence type="ECO:0000313" key="5">
    <source>
        <dbReference type="EMBL" id="KIM30112.1"/>
    </source>
</evidence>
<dbReference type="STRING" id="933852.A0A0C2XME1"/>
<feature type="repeat" description="WD" evidence="3">
    <location>
        <begin position="603"/>
        <end position="644"/>
    </location>
</feature>
<dbReference type="Proteomes" id="UP000054097">
    <property type="component" value="Unassembled WGS sequence"/>
</dbReference>
<sequence>ECMEGTRQDILSEITDWVNDMDAANILWLKGYPGVGKSTIATTLVEKLRSIGRLGSSFFFKREMADAMTPRALWRRTAYDLSRRYLPIRKRLIAVLKEDEDILSTQNVGNLFRQLIINPLANSNDLPFDRLPVVVIDALDECGGLDGQESDHRRSLMRILRGWSDLPRKFKLVVTSRGEGDIEKLFSTTSHHPIEISAGHTVKAHSSKDIMAFLEHQFGEITADYPKSLPSGWPGPDVITKLTNTAGGLFIWVEIIIKFIKHGDPQQRLGYILQRNGSGDLAALYSSVLRISFPSPSEEEITSFRTILGAVVLIKTPLTISSLISLLSIERSTMEYICNRLQSVVDCRRVLRVRHQSFVDFLMDPNACPAAFLIDRGDGHQNLTRACLQVMSSNLRFNICGLKSSYLCNRDIEDLPSLVSRHISMHLSYSSNFWASHLAETAFDEVILRHLRAFMFEQFLFWLEVLSLSKEVNLAPAMLRALVDWIRANGQDTGMACDMERFVAAFANVISQSIPHIYLSALPFSPLNSIVRSEYMKRYPRTLEIVNGGQVSWPAILKIFTGHCDSITSVAFSPDGKRIVSGSDDKTVRIWDAETGSLLTRPLQGHTSGISSVAFSPSGKLVVSGSDDKTVRIWDAETGNLVRRPLKGHKDGVTSVAFSPDNRHVVTGSWDDRARIWDAKTGNLVIKPLEGHKDGVSSVAFSSDGRRVVSGSWDGTVRVWDVRTGGLVIQPLEGHGDGVTSVAFSPDGRSIVSGSFDSAIRIWDVKTGKPVLRPLEGHKNTVTSVAFSPDGNSIISGSCDNAIRIWDTKTGELVIRPLYGHGDGVTSVAFSPDGRRALTGSNDTTVRVWNAEADDDTIEASEGHNDYVSCVAFSPDGRRVASSSKDTTVRIWNAETGNLVIKPLEGHKGAVNSVAFSPDSRHVVSGSYDKTARIWNAVTGQLVTKPLEGHSFVINSVAFSPDGRRVVSGSLDASVRIWDAKTGEPVIKPLEGHKYAVNSVAFSPDGRTVASGSADKTVRIWDAETGELLTRPLQGHKGGISSVAFSPNGKLVVSGSEDKTVRIWDAKTGEPVLQPFEGHEGRVTSVSFSLNSKRIVSGSNDNTVRIWDASTGKDLTGPLEGHDDYISSVAFSPDGKSVVSGSYDRTIRIWDAEMRESAPRFSESAGSSPTSLPIYTHSTDDWPLVTSILPIKQIDGWVLGPNLELLFWVPPNIRSGLHLPRNMLIIGSCIKTRLRFNSFVHGDQWTLCREKSTQSS</sequence>
<feature type="repeat" description="WD" evidence="3">
    <location>
        <begin position="904"/>
        <end position="945"/>
    </location>
</feature>
<dbReference type="SUPFAM" id="SSF50978">
    <property type="entry name" value="WD40 repeat-like"/>
    <property type="match status" value="2"/>
</dbReference>
<dbReference type="EMBL" id="KN824286">
    <property type="protein sequence ID" value="KIM30112.1"/>
    <property type="molecule type" value="Genomic_DNA"/>
</dbReference>
<feature type="repeat" description="WD" evidence="3">
    <location>
        <begin position="646"/>
        <end position="687"/>
    </location>
</feature>
<dbReference type="OrthoDB" id="538223at2759"/>
<name>A0A0C2XME1_SERVB</name>
<dbReference type="PANTHER" id="PTHR19848:SF8">
    <property type="entry name" value="F-BOX AND WD REPEAT DOMAIN CONTAINING 7"/>
    <property type="match status" value="1"/>
</dbReference>
<evidence type="ECO:0000256" key="3">
    <source>
        <dbReference type="PROSITE-ProRule" id="PRU00221"/>
    </source>
</evidence>
<dbReference type="InterPro" id="IPR027417">
    <property type="entry name" value="P-loop_NTPase"/>
</dbReference>
<dbReference type="InterPro" id="IPR019775">
    <property type="entry name" value="WD40_repeat_CS"/>
</dbReference>
<feature type="non-terminal residue" evidence="5">
    <location>
        <position position="1"/>
    </location>
</feature>
<feature type="repeat" description="WD" evidence="3">
    <location>
        <begin position="947"/>
        <end position="988"/>
    </location>
</feature>
<dbReference type="InterPro" id="IPR001680">
    <property type="entry name" value="WD40_rpt"/>
</dbReference>
<dbReference type="SUPFAM" id="SSF52540">
    <property type="entry name" value="P-loop containing nucleoside triphosphate hydrolases"/>
    <property type="match status" value="1"/>
</dbReference>
<dbReference type="HOGENOM" id="CLU_000288_6_3_1"/>
<dbReference type="AlphaFoldDB" id="A0A0C2XME1"/>
<feature type="repeat" description="WD" evidence="3">
    <location>
        <begin position="732"/>
        <end position="773"/>
    </location>
</feature>
<dbReference type="InterPro" id="IPR056884">
    <property type="entry name" value="NPHP3-like_N"/>
</dbReference>
<feature type="repeat" description="WD" evidence="3">
    <location>
        <begin position="1119"/>
        <end position="1160"/>
    </location>
</feature>
<feature type="repeat" description="WD" evidence="3">
    <location>
        <begin position="775"/>
        <end position="816"/>
    </location>
</feature>
<keyword evidence="2" id="KW-0677">Repeat</keyword>
<dbReference type="InterPro" id="IPR015943">
    <property type="entry name" value="WD40/YVTN_repeat-like_dom_sf"/>
</dbReference>
<dbReference type="SMART" id="SM00320">
    <property type="entry name" value="WD40"/>
    <property type="match status" value="14"/>
</dbReference>
<gene>
    <name evidence="5" type="ORF">M408DRAFT_66913</name>
</gene>
<dbReference type="Pfam" id="PF00400">
    <property type="entry name" value="WD40"/>
    <property type="match status" value="14"/>
</dbReference>
<dbReference type="CDD" id="cd00200">
    <property type="entry name" value="WD40"/>
    <property type="match status" value="3"/>
</dbReference>
<feature type="repeat" description="WD" evidence="3">
    <location>
        <begin position="1076"/>
        <end position="1117"/>
    </location>
</feature>
<evidence type="ECO:0000313" key="6">
    <source>
        <dbReference type="Proteomes" id="UP000054097"/>
    </source>
</evidence>
<dbReference type="SUPFAM" id="SSF50998">
    <property type="entry name" value="Quinoprotein alcohol dehydrogenase-like"/>
    <property type="match status" value="1"/>
</dbReference>
<feature type="repeat" description="WD" evidence="3">
    <location>
        <begin position="1033"/>
        <end position="1074"/>
    </location>
</feature>
<evidence type="ECO:0000256" key="1">
    <source>
        <dbReference type="ARBA" id="ARBA00022574"/>
    </source>
</evidence>
<dbReference type="PANTHER" id="PTHR19848">
    <property type="entry name" value="WD40 REPEAT PROTEIN"/>
    <property type="match status" value="1"/>
</dbReference>
<dbReference type="Gene3D" id="2.130.10.10">
    <property type="entry name" value="YVTN repeat-like/Quinoprotein amine dehydrogenase"/>
    <property type="match status" value="5"/>
</dbReference>
<dbReference type="PROSITE" id="PS50294">
    <property type="entry name" value="WD_REPEATS_REGION"/>
    <property type="match status" value="14"/>
</dbReference>
<protein>
    <recommendedName>
        <fullName evidence="4">Nephrocystin 3-like N-terminal domain-containing protein</fullName>
    </recommendedName>
</protein>
<organism evidence="5 6">
    <name type="scientific">Serendipita vermifera MAFF 305830</name>
    <dbReference type="NCBI Taxonomy" id="933852"/>
    <lineage>
        <taxon>Eukaryota</taxon>
        <taxon>Fungi</taxon>
        <taxon>Dikarya</taxon>
        <taxon>Basidiomycota</taxon>
        <taxon>Agaricomycotina</taxon>
        <taxon>Agaricomycetes</taxon>
        <taxon>Sebacinales</taxon>
        <taxon>Serendipitaceae</taxon>
        <taxon>Serendipita</taxon>
    </lineage>
</organism>
<evidence type="ECO:0000256" key="2">
    <source>
        <dbReference type="ARBA" id="ARBA00022737"/>
    </source>
</evidence>
<dbReference type="InterPro" id="IPR036322">
    <property type="entry name" value="WD40_repeat_dom_sf"/>
</dbReference>
<evidence type="ECO:0000259" key="4">
    <source>
        <dbReference type="Pfam" id="PF24883"/>
    </source>
</evidence>
<keyword evidence="6" id="KW-1185">Reference proteome</keyword>
<dbReference type="Gene3D" id="3.40.50.300">
    <property type="entry name" value="P-loop containing nucleotide triphosphate hydrolases"/>
    <property type="match status" value="1"/>
</dbReference>
<dbReference type="PRINTS" id="PR00320">
    <property type="entry name" value="GPROTEINBRPT"/>
</dbReference>
<feature type="repeat" description="WD" evidence="3">
    <location>
        <begin position="861"/>
        <end position="902"/>
    </location>
</feature>
<reference evidence="5 6" key="1">
    <citation type="submission" date="2014-04" db="EMBL/GenBank/DDBJ databases">
        <authorList>
            <consortium name="DOE Joint Genome Institute"/>
            <person name="Kuo A."/>
            <person name="Zuccaro A."/>
            <person name="Kohler A."/>
            <person name="Nagy L.G."/>
            <person name="Floudas D."/>
            <person name="Copeland A."/>
            <person name="Barry K.W."/>
            <person name="Cichocki N."/>
            <person name="Veneault-Fourrey C."/>
            <person name="LaButti K."/>
            <person name="Lindquist E.A."/>
            <person name="Lipzen A."/>
            <person name="Lundell T."/>
            <person name="Morin E."/>
            <person name="Murat C."/>
            <person name="Sun H."/>
            <person name="Tunlid A."/>
            <person name="Henrissat B."/>
            <person name="Grigoriev I.V."/>
            <person name="Hibbett D.S."/>
            <person name="Martin F."/>
            <person name="Nordberg H.P."/>
            <person name="Cantor M.N."/>
            <person name="Hua S.X."/>
        </authorList>
    </citation>
    <scope>NUCLEOTIDE SEQUENCE [LARGE SCALE GENOMIC DNA]</scope>
    <source>
        <strain evidence="5 6">MAFF 305830</strain>
    </source>
</reference>
<dbReference type="PROSITE" id="PS00678">
    <property type="entry name" value="WD_REPEATS_1"/>
    <property type="match status" value="11"/>
</dbReference>